<evidence type="ECO:0000259" key="3">
    <source>
        <dbReference type="PROSITE" id="PS50835"/>
    </source>
</evidence>
<dbReference type="Pfam" id="PF23599">
    <property type="entry name" value="CILP_C"/>
    <property type="match status" value="1"/>
</dbReference>
<dbReference type="InterPro" id="IPR056255">
    <property type="entry name" value="CILP-1/2_dom"/>
</dbReference>
<dbReference type="InterPro" id="IPR039675">
    <property type="entry name" value="CILP1/CILP2"/>
</dbReference>
<dbReference type="InterPro" id="IPR003599">
    <property type="entry name" value="Ig_sub"/>
</dbReference>
<dbReference type="PROSITE" id="PS50835">
    <property type="entry name" value="IG_LIKE"/>
    <property type="match status" value="1"/>
</dbReference>
<dbReference type="Proteomes" id="UP001164746">
    <property type="component" value="Chromosome 14"/>
</dbReference>
<dbReference type="InterPro" id="IPR008969">
    <property type="entry name" value="CarboxyPept-like_regulatory"/>
</dbReference>
<dbReference type="SUPFAM" id="SSF82895">
    <property type="entry name" value="TSP-1 type 1 repeat"/>
    <property type="match status" value="2"/>
</dbReference>
<keyword evidence="2" id="KW-0472">Membrane</keyword>
<feature type="transmembrane region" description="Helical" evidence="2">
    <location>
        <begin position="83"/>
        <end position="103"/>
    </location>
</feature>
<feature type="region of interest" description="Disordered" evidence="1">
    <location>
        <begin position="141"/>
        <end position="174"/>
    </location>
</feature>
<dbReference type="SMART" id="SM00408">
    <property type="entry name" value="IGc2"/>
    <property type="match status" value="1"/>
</dbReference>
<dbReference type="InterPro" id="IPR056258">
    <property type="entry name" value="CILP-1/2_C"/>
</dbReference>
<dbReference type="SMART" id="SM00209">
    <property type="entry name" value="TSP1"/>
    <property type="match status" value="2"/>
</dbReference>
<dbReference type="Pfam" id="PF23708">
    <property type="entry name" value="CILP_5th"/>
    <property type="match status" value="1"/>
</dbReference>
<feature type="domain" description="Ig-like" evidence="3">
    <location>
        <begin position="399"/>
        <end position="482"/>
    </location>
</feature>
<organism evidence="4 5">
    <name type="scientific">Mya arenaria</name>
    <name type="common">Soft-shell clam</name>
    <dbReference type="NCBI Taxonomy" id="6604"/>
    <lineage>
        <taxon>Eukaryota</taxon>
        <taxon>Metazoa</taxon>
        <taxon>Spiralia</taxon>
        <taxon>Lophotrochozoa</taxon>
        <taxon>Mollusca</taxon>
        <taxon>Bivalvia</taxon>
        <taxon>Autobranchia</taxon>
        <taxon>Heteroconchia</taxon>
        <taxon>Euheterodonta</taxon>
        <taxon>Imparidentia</taxon>
        <taxon>Neoheterodontei</taxon>
        <taxon>Myida</taxon>
        <taxon>Myoidea</taxon>
        <taxon>Myidae</taxon>
        <taxon>Mya</taxon>
    </lineage>
</organism>
<evidence type="ECO:0000313" key="5">
    <source>
        <dbReference type="Proteomes" id="UP001164746"/>
    </source>
</evidence>
<dbReference type="InterPro" id="IPR000884">
    <property type="entry name" value="TSP1_rpt"/>
</dbReference>
<dbReference type="InterPro" id="IPR036383">
    <property type="entry name" value="TSP1_rpt_sf"/>
</dbReference>
<dbReference type="SUPFAM" id="SSF49464">
    <property type="entry name" value="Carboxypeptidase regulatory domain-like"/>
    <property type="match status" value="1"/>
</dbReference>
<name>A0ABY7FV91_MYAAR</name>
<dbReference type="PROSITE" id="PS50092">
    <property type="entry name" value="TSP1"/>
    <property type="match status" value="2"/>
</dbReference>
<feature type="region of interest" description="Disordered" evidence="1">
    <location>
        <begin position="1"/>
        <end position="20"/>
    </location>
</feature>
<keyword evidence="2" id="KW-1133">Transmembrane helix</keyword>
<dbReference type="Pfam" id="PF13927">
    <property type="entry name" value="Ig_3"/>
    <property type="match status" value="1"/>
</dbReference>
<reference evidence="4" key="1">
    <citation type="submission" date="2022-11" db="EMBL/GenBank/DDBJ databases">
        <title>Centuries of genome instability and evolution in soft-shell clam transmissible cancer (bioRxiv).</title>
        <authorList>
            <person name="Hart S.F.M."/>
            <person name="Yonemitsu M.A."/>
            <person name="Giersch R.M."/>
            <person name="Beal B.F."/>
            <person name="Arriagada G."/>
            <person name="Davis B.W."/>
            <person name="Ostrander E.A."/>
            <person name="Goff S.P."/>
            <person name="Metzger M.J."/>
        </authorList>
    </citation>
    <scope>NUCLEOTIDE SEQUENCE</scope>
    <source>
        <strain evidence="4">MELC-2E11</strain>
        <tissue evidence="4">Siphon/mantle</tissue>
    </source>
</reference>
<evidence type="ECO:0000256" key="2">
    <source>
        <dbReference type="SAM" id="Phobius"/>
    </source>
</evidence>
<evidence type="ECO:0000256" key="1">
    <source>
        <dbReference type="SAM" id="MobiDB-lite"/>
    </source>
</evidence>
<accession>A0ABY7FV91</accession>
<dbReference type="PANTHER" id="PTHR15031">
    <property type="entry name" value="CARTILAGE INTERMEDIATE LAYER PROTEIN CLIP"/>
    <property type="match status" value="1"/>
</dbReference>
<dbReference type="SMART" id="SM00409">
    <property type="entry name" value="IG"/>
    <property type="match status" value="1"/>
</dbReference>
<dbReference type="Gene3D" id="2.60.40.10">
    <property type="entry name" value="Immunoglobulins"/>
    <property type="match status" value="1"/>
</dbReference>
<evidence type="ECO:0000313" key="4">
    <source>
        <dbReference type="EMBL" id="WAR25890.1"/>
    </source>
</evidence>
<gene>
    <name evidence="4" type="ORF">MAR_011594</name>
</gene>
<sequence length="1221" mass="135304">MHGTQDSMNHGRECPAGNELEGLSEEDYTNLFQTRDDHTYTELSSVELNAISEQVYRNTNENESRHIDTNASPTEINTTKKKIWIFAFVAILLASVAVVAVVISQTSIDETIIKLASPRPLDVSTELTSTLAVTENITTTTTTTSKTTDENLSTSTLTSTSTLSSKSTSIPTTTTDTHTFDTSIVTPGSTTDLSAVRWSLWGEWTRCSSTCASGIHKRYRQCIASPCSGDYIETEICTSSPCPVFGKWMTWASWGACDVTCGGGAQTRTRECQKNDPSDIDCVGGNSQQQTCSTWDCPDCSKTCSVGTLNGECDTCECSLTTKGRVLATSSRNPVSGASIFAATAPTRPLAITNSTGFFILDTTCTGTDIIIKKDGYNDSLTQITTEYNILNISKIVTPHFIQTPMSKKRLVGESLSLCCQADGLPEIDYYEWLNSQLLDTALYPNATLLNIDNVRETHSGQYQCRANSPAGAIMSTAVNIQIRETPDDFCTKSLRQKAFALPSDCVQEATNTATFEVGECIAQTCRQNGSIDVQTCGEGSHSCCSVKESKLETVQCSGYTMQVVVVNKCGCGPCSSNTFTISGTALSALDKSPVKYLYVYVNGEFNSYTDKRGYFTVTVDAFASPLTLNLVDKYNKQFLPAVKRIAISEGFSGTMKVEVNLVPVASPIEIDASIENTLNARSESNTHAPNAEIVIPAGSFYDENGEYYNGTVSASFTFLDTSNTSNIEQLPGVFRSIDAEGETNNLDSLGVFNLYFRDNGGNPLSLGEEIEIKFPVNTSPDILDMDFQLWSLNTDTGVWEQISIYSQSSRRKKRQLSTEWIGNINLSDFEYYKWFNIDQLRDNYETVCYFKTRFYKDRNLTLDVNDPERNYELEMLSTANGILTTIYGYVRHPDDECIPVGCDQSINMYISSFYNSRTNYEHLYAAGPAINTGQYFHIQEDEKAIKISIQSSSNGPFYDDENVCIQSSSNPLQFYHGYTGPSRYIPVEFCSQYASSPPDEKEPLCRLAWYPYRDQPKYVEDGYKVCKAKVKVSLRDGFKLDPGQFISLKVTSYGGNESEIANIYLGSLEYDIDVNDSKNILCVEYKCSGMYDPGFENRFDKTEVKIVLRYPKSEIHCNVVDKSDDLPFTQVNRSDGIFEFEAPDTYGPNNGLYSATSGLTGEVKTVYALKIIQRNTELKCKSTEQTKGNTDVVDDGYAVHFRCYRCGSFNADGIFFFHPC</sequence>
<dbReference type="Gene3D" id="2.20.100.10">
    <property type="entry name" value="Thrombospondin type-1 (TSP1) repeat"/>
    <property type="match status" value="2"/>
</dbReference>
<dbReference type="Pfam" id="PF00090">
    <property type="entry name" value="TSP_1"/>
    <property type="match status" value="2"/>
</dbReference>
<proteinExistence type="predicted"/>
<dbReference type="InterPro" id="IPR007110">
    <property type="entry name" value="Ig-like_dom"/>
</dbReference>
<protein>
    <submittedName>
        <fullName evidence="4">CILP1-like protein</fullName>
    </submittedName>
</protein>
<dbReference type="PANTHER" id="PTHR15031:SF6">
    <property type="entry name" value="CARTILAGE INTERMEDIATE LAYER PROTEIN 1-LIKE ISOFORM X1"/>
    <property type="match status" value="1"/>
</dbReference>
<keyword evidence="2" id="KW-0812">Transmembrane</keyword>
<dbReference type="InterPro" id="IPR003598">
    <property type="entry name" value="Ig_sub2"/>
</dbReference>
<dbReference type="EMBL" id="CP111025">
    <property type="protein sequence ID" value="WAR25890.1"/>
    <property type="molecule type" value="Genomic_DNA"/>
</dbReference>
<dbReference type="SUPFAM" id="SSF48726">
    <property type="entry name" value="Immunoglobulin"/>
    <property type="match status" value="1"/>
</dbReference>
<keyword evidence="5" id="KW-1185">Reference proteome</keyword>
<dbReference type="InterPro" id="IPR036179">
    <property type="entry name" value="Ig-like_dom_sf"/>
</dbReference>
<dbReference type="InterPro" id="IPR013783">
    <property type="entry name" value="Ig-like_fold"/>
</dbReference>